<evidence type="ECO:0000313" key="4">
    <source>
        <dbReference type="Proteomes" id="UP000824469"/>
    </source>
</evidence>
<evidence type="ECO:0000313" key="3">
    <source>
        <dbReference type="EMBL" id="KAH9294605.1"/>
    </source>
</evidence>
<feature type="region of interest" description="Disordered" evidence="1">
    <location>
        <begin position="67"/>
        <end position="90"/>
    </location>
</feature>
<gene>
    <name evidence="3" type="ORF">KI387_038193</name>
</gene>
<evidence type="ECO:0000256" key="1">
    <source>
        <dbReference type="SAM" id="MobiDB-lite"/>
    </source>
</evidence>
<name>A0AA38C7E3_TAXCH</name>
<feature type="chain" id="PRO_5041248830" description="Glycine-rich protein" evidence="2">
    <location>
        <begin position="30"/>
        <end position="90"/>
    </location>
</feature>
<dbReference type="Proteomes" id="UP000824469">
    <property type="component" value="Unassembled WGS sequence"/>
</dbReference>
<evidence type="ECO:0008006" key="5">
    <source>
        <dbReference type="Google" id="ProtNLM"/>
    </source>
</evidence>
<organism evidence="3 4">
    <name type="scientific">Taxus chinensis</name>
    <name type="common">Chinese yew</name>
    <name type="synonym">Taxus wallichiana var. chinensis</name>
    <dbReference type="NCBI Taxonomy" id="29808"/>
    <lineage>
        <taxon>Eukaryota</taxon>
        <taxon>Viridiplantae</taxon>
        <taxon>Streptophyta</taxon>
        <taxon>Embryophyta</taxon>
        <taxon>Tracheophyta</taxon>
        <taxon>Spermatophyta</taxon>
        <taxon>Pinopsida</taxon>
        <taxon>Pinidae</taxon>
        <taxon>Conifers II</taxon>
        <taxon>Cupressales</taxon>
        <taxon>Taxaceae</taxon>
        <taxon>Taxus</taxon>
    </lineage>
</organism>
<dbReference type="EMBL" id="JAHRHJ020000011">
    <property type="protein sequence ID" value="KAH9294605.1"/>
    <property type="molecule type" value="Genomic_DNA"/>
</dbReference>
<dbReference type="AlphaFoldDB" id="A0AA38C7E3"/>
<reference evidence="3 4" key="1">
    <citation type="journal article" date="2021" name="Nat. Plants">
        <title>The Taxus genome provides insights into paclitaxel biosynthesis.</title>
        <authorList>
            <person name="Xiong X."/>
            <person name="Gou J."/>
            <person name="Liao Q."/>
            <person name="Li Y."/>
            <person name="Zhou Q."/>
            <person name="Bi G."/>
            <person name="Li C."/>
            <person name="Du R."/>
            <person name="Wang X."/>
            <person name="Sun T."/>
            <person name="Guo L."/>
            <person name="Liang H."/>
            <person name="Lu P."/>
            <person name="Wu Y."/>
            <person name="Zhang Z."/>
            <person name="Ro D.K."/>
            <person name="Shang Y."/>
            <person name="Huang S."/>
            <person name="Yan J."/>
        </authorList>
    </citation>
    <scope>NUCLEOTIDE SEQUENCE [LARGE SCALE GENOMIC DNA]</scope>
    <source>
        <strain evidence="3">Ta-2019</strain>
    </source>
</reference>
<evidence type="ECO:0000256" key="2">
    <source>
        <dbReference type="SAM" id="SignalP"/>
    </source>
</evidence>
<keyword evidence="2" id="KW-0732">Signal</keyword>
<protein>
    <recommendedName>
        <fullName evidence="5">Glycine-rich protein</fullName>
    </recommendedName>
</protein>
<comment type="caution">
    <text evidence="3">The sequence shown here is derived from an EMBL/GenBank/DDBJ whole genome shotgun (WGS) entry which is preliminary data.</text>
</comment>
<sequence>MGFQKPKYNFFHLLTLVALGLSLLREITPAPVSGTLRLTEHDKYISNGQMFEEEKWEVDTDEQVFRERRDIETHDYPGSGANRGHEPGGG</sequence>
<proteinExistence type="predicted"/>
<feature type="signal peptide" evidence="2">
    <location>
        <begin position="1"/>
        <end position="29"/>
    </location>
</feature>
<dbReference type="OMA" id="WESKMGS"/>
<accession>A0AA38C7E3</accession>
<keyword evidence="4" id="KW-1185">Reference proteome</keyword>